<feature type="compositionally biased region" description="Basic residues" evidence="1">
    <location>
        <begin position="39"/>
        <end position="48"/>
    </location>
</feature>
<dbReference type="GO" id="GO:0005829">
    <property type="term" value="C:cytosol"/>
    <property type="evidence" value="ECO:0007669"/>
    <property type="project" value="TreeGrafter"/>
</dbReference>
<dbReference type="PANTHER" id="PTHR28232:SF1">
    <property type="entry name" value="TRANSCRIPTIONAL REGULATORY PROTEIN RXT2"/>
    <property type="match status" value="1"/>
</dbReference>
<dbReference type="RefSeq" id="XP_069228474.1">
    <property type="nucleotide sequence ID" value="XM_069374408.1"/>
</dbReference>
<gene>
    <name evidence="3" type="ORF">WHR41_05803</name>
</gene>
<organism evidence="3 4">
    <name type="scientific">Cladosporium halotolerans</name>
    <dbReference type="NCBI Taxonomy" id="1052096"/>
    <lineage>
        <taxon>Eukaryota</taxon>
        <taxon>Fungi</taxon>
        <taxon>Dikarya</taxon>
        <taxon>Ascomycota</taxon>
        <taxon>Pezizomycotina</taxon>
        <taxon>Dothideomycetes</taxon>
        <taxon>Dothideomycetidae</taxon>
        <taxon>Cladosporiales</taxon>
        <taxon>Cladosporiaceae</taxon>
        <taxon>Cladosporium</taxon>
    </lineage>
</organism>
<keyword evidence="4" id="KW-1185">Reference proteome</keyword>
<feature type="region of interest" description="Disordered" evidence="1">
    <location>
        <begin position="474"/>
        <end position="501"/>
    </location>
</feature>
<feature type="compositionally biased region" description="Polar residues" evidence="1">
    <location>
        <begin position="317"/>
        <end position="327"/>
    </location>
</feature>
<dbReference type="Pfam" id="PF08595">
    <property type="entry name" value="RXT2_N"/>
    <property type="match status" value="1"/>
</dbReference>
<dbReference type="EMBL" id="JAAQHG020000020">
    <property type="protein sequence ID" value="KAL1585368.1"/>
    <property type="molecule type" value="Genomic_DNA"/>
</dbReference>
<evidence type="ECO:0000259" key="2">
    <source>
        <dbReference type="Pfam" id="PF08595"/>
    </source>
</evidence>
<dbReference type="PANTHER" id="PTHR28232">
    <property type="entry name" value="TRANSCRIPTIONAL REGULATORY PROTEIN RXT2"/>
    <property type="match status" value="1"/>
</dbReference>
<evidence type="ECO:0000313" key="3">
    <source>
        <dbReference type="EMBL" id="KAL1585368.1"/>
    </source>
</evidence>
<name>A0AB34KJV6_9PEZI</name>
<proteinExistence type="predicted"/>
<dbReference type="InterPro" id="IPR013904">
    <property type="entry name" value="RXT2_N"/>
</dbReference>
<accession>A0AB34KJV6</accession>
<dbReference type="Proteomes" id="UP000803884">
    <property type="component" value="Unassembled WGS sequence"/>
</dbReference>
<evidence type="ECO:0000256" key="1">
    <source>
        <dbReference type="SAM" id="MobiDB-lite"/>
    </source>
</evidence>
<dbReference type="AlphaFoldDB" id="A0AB34KJV6"/>
<protein>
    <recommendedName>
        <fullName evidence="2">Transcriptional regulatory protein RXT2 N-terminal domain-containing protein</fullName>
    </recommendedName>
</protein>
<feature type="domain" description="Transcriptional regulatory protein RXT2 N-terminal" evidence="2">
    <location>
        <begin position="37"/>
        <end position="176"/>
    </location>
</feature>
<reference evidence="3 4" key="1">
    <citation type="journal article" date="2020" name="Microbiol. Resour. Announc.">
        <title>Draft Genome Sequence of a Cladosporium Species Isolated from the Mesophotic Ascidian Didemnum maculosum.</title>
        <authorList>
            <person name="Gioti A."/>
            <person name="Siaperas R."/>
            <person name="Nikolaivits E."/>
            <person name="Le Goff G."/>
            <person name="Ouazzani J."/>
            <person name="Kotoulas G."/>
            <person name="Topakas E."/>
        </authorList>
    </citation>
    <scope>NUCLEOTIDE SEQUENCE [LARGE SCALE GENOMIC DNA]</scope>
    <source>
        <strain evidence="3 4">TM138-S3</strain>
    </source>
</reference>
<evidence type="ECO:0000313" key="4">
    <source>
        <dbReference type="Proteomes" id="UP000803884"/>
    </source>
</evidence>
<feature type="region of interest" description="Disordered" evidence="1">
    <location>
        <begin position="20"/>
        <end position="58"/>
    </location>
</feature>
<sequence length="501" mass="54828">MAAQQIQIAETIRAMKLALKRRPDDVEDDDETAPTHTNRGNKLKRRAQFAREGRLDTSGGLSYRKQVNHAGYTRATISTNPPLIDSDGEPVSPTSSDNDIGRHAEPLEDDPFGEVQLEHLLRPLTAAHELVDHPSLSHAYKSKALTQMADETMEMLRRERETLWKAKRLLRRFRGEVDWAPCETFETEGDEMLLHDQGELPNGDASLVPSITMSADEAALPGHEGVDGVSNGMDESAAKTEPSAENGLSATESALDATDVAQPNQQEQTTEEQPKAEEPATQDPDSAMAEADQPNGSVPENDAMAENPAVADLRQSPDPTGSDSASTAGHAMTTRARARSPQEDSSPPSPSPSDSASVPAIHPWFTAPSSSLPDKDLALPASEAEDTRKLLLLYCQKQEQTIRSLQSLAFGLQKADRLRKFVYETAKASEHLVEDGKGNLVTEMSDGEDWYDPADWNLAPWELVGDAEAGAGLHLEKGKDEIEEPEEDRKGIRRRRVQRVV</sequence>
<feature type="compositionally biased region" description="Basic residues" evidence="1">
    <location>
        <begin position="491"/>
        <end position="501"/>
    </location>
</feature>
<comment type="caution">
    <text evidence="3">The sequence shown here is derived from an EMBL/GenBank/DDBJ whole genome shotgun (WGS) entry which is preliminary data.</text>
</comment>
<dbReference type="InterPro" id="IPR039602">
    <property type="entry name" value="Rxt2"/>
</dbReference>
<dbReference type="GO" id="GO:0033698">
    <property type="term" value="C:Rpd3L complex"/>
    <property type="evidence" value="ECO:0007669"/>
    <property type="project" value="TreeGrafter"/>
</dbReference>
<feature type="region of interest" description="Disordered" evidence="1">
    <location>
        <begin position="75"/>
        <end position="106"/>
    </location>
</feature>
<dbReference type="GeneID" id="96007246"/>
<feature type="region of interest" description="Disordered" evidence="1">
    <location>
        <begin position="221"/>
        <end position="380"/>
    </location>
</feature>